<organism evidence="1 2">
    <name type="scientific">Lishizhenia tianjinensis</name>
    <dbReference type="NCBI Taxonomy" id="477690"/>
    <lineage>
        <taxon>Bacteria</taxon>
        <taxon>Pseudomonadati</taxon>
        <taxon>Bacteroidota</taxon>
        <taxon>Flavobacteriia</taxon>
        <taxon>Flavobacteriales</taxon>
        <taxon>Crocinitomicaceae</taxon>
        <taxon>Lishizhenia</taxon>
    </lineage>
</organism>
<accession>A0A1I6XCT3</accession>
<gene>
    <name evidence="1" type="ORF">SAMN05216474_0074</name>
</gene>
<protein>
    <recommendedName>
        <fullName evidence="3">Aspartate kinase</fullName>
    </recommendedName>
</protein>
<reference evidence="1 2" key="1">
    <citation type="submission" date="2016-10" db="EMBL/GenBank/DDBJ databases">
        <authorList>
            <person name="de Groot N.N."/>
        </authorList>
    </citation>
    <scope>NUCLEOTIDE SEQUENCE [LARGE SCALE GENOMIC DNA]</scope>
    <source>
        <strain evidence="1 2">CGMCC 1.7005</strain>
    </source>
</reference>
<name>A0A1I6XCT3_9FLAO</name>
<sequence>MLISLTFLEFIYNHMLTIGKITETIINRSPFLREALTEDLINVSALARKIKPEIEENLKKEIKEGAIIMAIKRMTPGFYHKIDLKIRNFMGSLGDFLVRSDLEDFTFENSDTLTMRQMELMQILADKRDTFYAVCRGVSETTIITSSSLAQDIRKVFNSEKEISHSPDLASVTVKLPTVNTEISGIYYYILKHLAWEGINIVEIVSTTNEFTIVVNSNDIDSTFSTLMQLKKLSKTAEVEEA</sequence>
<dbReference type="Gene3D" id="3.30.2130.10">
    <property type="entry name" value="VC0802-like"/>
    <property type="match status" value="1"/>
</dbReference>
<dbReference type="AlphaFoldDB" id="A0A1I6XCT3"/>
<evidence type="ECO:0000313" key="1">
    <source>
        <dbReference type="EMBL" id="SFT35634.1"/>
    </source>
</evidence>
<proteinExistence type="predicted"/>
<dbReference type="Proteomes" id="UP000236454">
    <property type="component" value="Unassembled WGS sequence"/>
</dbReference>
<evidence type="ECO:0008006" key="3">
    <source>
        <dbReference type="Google" id="ProtNLM"/>
    </source>
</evidence>
<dbReference type="STRING" id="477690.SAMN05216474_0074"/>
<evidence type="ECO:0000313" key="2">
    <source>
        <dbReference type="Proteomes" id="UP000236454"/>
    </source>
</evidence>
<dbReference type="EMBL" id="FPAS01000001">
    <property type="protein sequence ID" value="SFT35634.1"/>
    <property type="molecule type" value="Genomic_DNA"/>
</dbReference>
<keyword evidence="2" id="KW-1185">Reference proteome</keyword>